<organism evidence="1 2">
    <name type="scientific">Eleginops maclovinus</name>
    <name type="common">Patagonian blennie</name>
    <name type="synonym">Eleginus maclovinus</name>
    <dbReference type="NCBI Taxonomy" id="56733"/>
    <lineage>
        <taxon>Eukaryota</taxon>
        <taxon>Metazoa</taxon>
        <taxon>Chordata</taxon>
        <taxon>Craniata</taxon>
        <taxon>Vertebrata</taxon>
        <taxon>Euteleostomi</taxon>
        <taxon>Actinopterygii</taxon>
        <taxon>Neopterygii</taxon>
        <taxon>Teleostei</taxon>
        <taxon>Neoteleostei</taxon>
        <taxon>Acanthomorphata</taxon>
        <taxon>Eupercaria</taxon>
        <taxon>Perciformes</taxon>
        <taxon>Notothenioidei</taxon>
        <taxon>Eleginopidae</taxon>
        <taxon>Eleginops</taxon>
    </lineage>
</organism>
<accession>A0AAN8AP02</accession>
<evidence type="ECO:0000313" key="1">
    <source>
        <dbReference type="EMBL" id="KAK5869711.1"/>
    </source>
</evidence>
<sequence>MMLHNVNEESRYLWLIERTSHVQYEKQLTVSVASLRACSWSGSPVLTVLMDSPSTNTICLFLYLSQESIALCIPYLDLITALTLHNFTDTVE</sequence>
<reference evidence="1 2" key="2">
    <citation type="journal article" date="2023" name="Mol. Biol. Evol.">
        <title>Genomics of Secondarily Temperate Adaptation in the Only Non-Antarctic Icefish.</title>
        <authorList>
            <person name="Rivera-Colon A.G."/>
            <person name="Rayamajhi N."/>
            <person name="Minhas B.F."/>
            <person name="Madrigal G."/>
            <person name="Bilyk K.T."/>
            <person name="Yoon V."/>
            <person name="Hune M."/>
            <person name="Gregory S."/>
            <person name="Cheng C.H.C."/>
            <person name="Catchen J.M."/>
        </authorList>
    </citation>
    <scope>NUCLEOTIDE SEQUENCE [LARGE SCALE GENOMIC DNA]</scope>
    <source>
        <strain evidence="1">JMC-PN-2008</strain>
    </source>
</reference>
<evidence type="ECO:0000313" key="2">
    <source>
        <dbReference type="Proteomes" id="UP001346869"/>
    </source>
</evidence>
<gene>
    <name evidence="1" type="ORF">PBY51_024409</name>
</gene>
<reference evidence="1 2" key="1">
    <citation type="journal article" date="2023" name="Genes (Basel)">
        <title>Chromosome-Level Genome Assembly and Circadian Gene Repertoire of the Patagonia Blennie Eleginops maclovinus-The Closest Ancestral Proxy of Antarctic Cryonotothenioids.</title>
        <authorList>
            <person name="Cheng C.C."/>
            <person name="Rivera-Colon A.G."/>
            <person name="Minhas B.F."/>
            <person name="Wilson L."/>
            <person name="Rayamajhi N."/>
            <person name="Vargas-Chacoff L."/>
            <person name="Catchen J.M."/>
        </authorList>
    </citation>
    <scope>NUCLEOTIDE SEQUENCE [LARGE SCALE GENOMIC DNA]</scope>
    <source>
        <strain evidence="1">JMC-PN-2008</strain>
    </source>
</reference>
<name>A0AAN8AP02_ELEMC</name>
<dbReference type="EMBL" id="JAUZQC010000006">
    <property type="protein sequence ID" value="KAK5869711.1"/>
    <property type="molecule type" value="Genomic_DNA"/>
</dbReference>
<dbReference type="AlphaFoldDB" id="A0AAN8AP02"/>
<keyword evidence="2" id="KW-1185">Reference proteome</keyword>
<protein>
    <submittedName>
        <fullName evidence="1">Uncharacterized protein</fullName>
    </submittedName>
</protein>
<proteinExistence type="predicted"/>
<comment type="caution">
    <text evidence="1">The sequence shown here is derived from an EMBL/GenBank/DDBJ whole genome shotgun (WGS) entry which is preliminary data.</text>
</comment>
<dbReference type="Proteomes" id="UP001346869">
    <property type="component" value="Unassembled WGS sequence"/>
</dbReference>